<feature type="signal peptide" evidence="1">
    <location>
        <begin position="1"/>
        <end position="24"/>
    </location>
</feature>
<accession>A0ABW0N0L2</accession>
<keyword evidence="1" id="KW-0732">Signal</keyword>
<gene>
    <name evidence="2" type="ORF">ACFPKY_11030</name>
</gene>
<feature type="chain" id="PRO_5046164034" evidence="1">
    <location>
        <begin position="25"/>
        <end position="354"/>
    </location>
</feature>
<dbReference type="Proteomes" id="UP001595956">
    <property type="component" value="Unassembled WGS sequence"/>
</dbReference>
<protein>
    <submittedName>
        <fullName evidence="2">M36 family metallopeptidase</fullName>
    </submittedName>
</protein>
<evidence type="ECO:0000313" key="3">
    <source>
        <dbReference type="Proteomes" id="UP001595956"/>
    </source>
</evidence>
<name>A0ABW0N0L2_9ACTN</name>
<dbReference type="SUPFAM" id="SSF55486">
    <property type="entry name" value="Metalloproteases ('zincins'), catalytic domain"/>
    <property type="match status" value="1"/>
</dbReference>
<dbReference type="RefSeq" id="WP_345173033.1">
    <property type="nucleotide sequence ID" value="NZ_BAABFQ010000004.1"/>
</dbReference>
<reference evidence="3" key="1">
    <citation type="journal article" date="2019" name="Int. J. Syst. Evol. Microbiol.">
        <title>The Global Catalogue of Microorganisms (GCM) 10K type strain sequencing project: providing services to taxonomists for standard genome sequencing and annotation.</title>
        <authorList>
            <consortium name="The Broad Institute Genomics Platform"/>
            <consortium name="The Broad Institute Genome Sequencing Center for Infectious Disease"/>
            <person name="Wu L."/>
            <person name="Ma J."/>
        </authorList>
    </citation>
    <scope>NUCLEOTIDE SEQUENCE [LARGE SCALE GENOMIC DNA]</scope>
    <source>
        <strain evidence="3">KACC 13778</strain>
    </source>
</reference>
<comment type="caution">
    <text evidence="2">The sequence shown here is derived from an EMBL/GenBank/DDBJ whole genome shotgun (WGS) entry which is preliminary data.</text>
</comment>
<evidence type="ECO:0000256" key="1">
    <source>
        <dbReference type="SAM" id="SignalP"/>
    </source>
</evidence>
<sequence>MTHVRRTSAVFIATSCLLGGAALAAPADATKPGSGSSTGTGSVFMVNPVQSTGDQTLTDQKDAAAAVPATAYATVPLRNLDGSGYLVGRWVNVRSATGDPAYSPTNTFSYTRDDDRFEQVMTYFWVNQAQEYLQSLGFGSTLPPVNAESQDVRIDQYGVDNSYSWDKHDYIRLGKGGVDDAEDAEVIVHEYGHAVHDAQVAGFGATVDAGAIGEAFGDYLAVTVGLDAARQYGWPVLAPEPCVADWDAVSYTSTTPHCLRRIDTDRVLEDRRNQVHFDGTIWSAALWDARQRYAALGLGSRAWDTTLVDSQFRYAADTTFQAAAKATYDTALARDGRRAAEAVRDAFAARRIYF</sequence>
<keyword evidence="3" id="KW-1185">Reference proteome</keyword>
<dbReference type="Gene3D" id="1.10.390.10">
    <property type="entry name" value="Neutral Protease Domain 2"/>
    <property type="match status" value="1"/>
</dbReference>
<dbReference type="InterPro" id="IPR001842">
    <property type="entry name" value="Peptidase_M36"/>
</dbReference>
<dbReference type="Pfam" id="PF02128">
    <property type="entry name" value="Peptidase_M36"/>
    <property type="match status" value="1"/>
</dbReference>
<proteinExistence type="predicted"/>
<evidence type="ECO:0000313" key="2">
    <source>
        <dbReference type="EMBL" id="MFC5493641.1"/>
    </source>
</evidence>
<organism evidence="2 3">
    <name type="scientific">Nocardioides caricicola</name>
    <dbReference type="NCBI Taxonomy" id="634770"/>
    <lineage>
        <taxon>Bacteria</taxon>
        <taxon>Bacillati</taxon>
        <taxon>Actinomycetota</taxon>
        <taxon>Actinomycetes</taxon>
        <taxon>Propionibacteriales</taxon>
        <taxon>Nocardioidaceae</taxon>
        <taxon>Nocardioides</taxon>
    </lineage>
</organism>
<dbReference type="EMBL" id="JBHSMD010000003">
    <property type="protein sequence ID" value="MFC5493641.1"/>
    <property type="molecule type" value="Genomic_DNA"/>
</dbReference>
<dbReference type="InterPro" id="IPR027268">
    <property type="entry name" value="Peptidase_M4/M1_CTD_sf"/>
</dbReference>